<organism evidence="3 4">
    <name type="scientific">Steroidobacter flavus</name>
    <dbReference type="NCBI Taxonomy" id="1842136"/>
    <lineage>
        <taxon>Bacteria</taxon>
        <taxon>Pseudomonadati</taxon>
        <taxon>Pseudomonadota</taxon>
        <taxon>Gammaproteobacteria</taxon>
        <taxon>Steroidobacterales</taxon>
        <taxon>Steroidobacteraceae</taxon>
        <taxon>Steroidobacter</taxon>
    </lineage>
</organism>
<dbReference type="PROSITE" id="PS51318">
    <property type="entry name" value="TAT"/>
    <property type="match status" value="1"/>
</dbReference>
<accession>A0ABV8SXQ9</accession>
<evidence type="ECO:0000259" key="2">
    <source>
        <dbReference type="Pfam" id="PF07883"/>
    </source>
</evidence>
<reference evidence="4" key="1">
    <citation type="journal article" date="2019" name="Int. J. Syst. Evol. Microbiol.">
        <title>The Global Catalogue of Microorganisms (GCM) 10K type strain sequencing project: providing services to taxonomists for standard genome sequencing and annotation.</title>
        <authorList>
            <consortium name="The Broad Institute Genomics Platform"/>
            <consortium name="The Broad Institute Genome Sequencing Center for Infectious Disease"/>
            <person name="Wu L."/>
            <person name="Ma J."/>
        </authorList>
    </citation>
    <scope>NUCLEOTIDE SEQUENCE [LARGE SCALE GENOMIC DNA]</scope>
    <source>
        <strain evidence="4">CGMCC 1.10759</strain>
    </source>
</reference>
<protein>
    <submittedName>
        <fullName evidence="3">Cupin domain-containing protein</fullName>
    </submittedName>
</protein>
<dbReference type="Gene3D" id="2.60.120.10">
    <property type="entry name" value="Jelly Rolls"/>
    <property type="match status" value="1"/>
</dbReference>
<dbReference type="Pfam" id="PF07883">
    <property type="entry name" value="Cupin_2"/>
    <property type="match status" value="1"/>
</dbReference>
<evidence type="ECO:0000256" key="1">
    <source>
        <dbReference type="ARBA" id="ARBA00022723"/>
    </source>
</evidence>
<evidence type="ECO:0000313" key="3">
    <source>
        <dbReference type="EMBL" id="MFC4312366.1"/>
    </source>
</evidence>
<proteinExistence type="predicted"/>
<feature type="domain" description="Cupin type-2" evidence="2">
    <location>
        <begin position="95"/>
        <end position="171"/>
    </location>
</feature>
<name>A0ABV8SXQ9_9GAMM</name>
<comment type="caution">
    <text evidence="3">The sequence shown here is derived from an EMBL/GenBank/DDBJ whole genome shotgun (WGS) entry which is preliminary data.</text>
</comment>
<dbReference type="PANTHER" id="PTHR35848">
    <property type="entry name" value="OXALATE-BINDING PROTEIN"/>
    <property type="match status" value="1"/>
</dbReference>
<dbReference type="SUPFAM" id="SSF51182">
    <property type="entry name" value="RmlC-like cupins"/>
    <property type="match status" value="1"/>
</dbReference>
<keyword evidence="1" id="KW-0479">Metal-binding</keyword>
<dbReference type="Proteomes" id="UP001595904">
    <property type="component" value="Unassembled WGS sequence"/>
</dbReference>
<evidence type="ECO:0000313" key="4">
    <source>
        <dbReference type="Proteomes" id="UP001595904"/>
    </source>
</evidence>
<gene>
    <name evidence="3" type="ORF">ACFPN2_25005</name>
</gene>
<dbReference type="InterPro" id="IPR011051">
    <property type="entry name" value="RmlC_Cupin_sf"/>
</dbReference>
<dbReference type="InterPro" id="IPR013096">
    <property type="entry name" value="Cupin_2"/>
</dbReference>
<dbReference type="EMBL" id="JBHSDU010000014">
    <property type="protein sequence ID" value="MFC4312366.1"/>
    <property type="molecule type" value="Genomic_DNA"/>
</dbReference>
<dbReference type="InterPro" id="IPR051610">
    <property type="entry name" value="GPI/OXD"/>
</dbReference>
<sequence>MKADDGNSPTPPTGRFTRRAALQSAAAASLSAAMAFKKAHGLDMTTPSLHPYKHRNDRHDSGVMHLKNVHEGKGAIDIKFFFRDDRASKPAVLLIYDIPPGASEGVHTHNVGDEKEGSFDEFYYILSGSGQMQIDGQSVPVTAGDHVFTPNGVAHGIENTSHEDNLRVYLVAMIRE</sequence>
<dbReference type="RefSeq" id="WP_380601696.1">
    <property type="nucleotide sequence ID" value="NZ_JBHSDU010000014.1"/>
</dbReference>
<dbReference type="InterPro" id="IPR006311">
    <property type="entry name" value="TAT_signal"/>
</dbReference>
<dbReference type="PANTHER" id="PTHR35848:SF6">
    <property type="entry name" value="CUPIN TYPE-2 DOMAIN-CONTAINING PROTEIN"/>
    <property type="match status" value="1"/>
</dbReference>
<keyword evidence="4" id="KW-1185">Reference proteome</keyword>
<dbReference type="InterPro" id="IPR014710">
    <property type="entry name" value="RmlC-like_jellyroll"/>
</dbReference>